<dbReference type="InterPro" id="IPR008906">
    <property type="entry name" value="HATC_C_dom"/>
</dbReference>
<evidence type="ECO:0000313" key="3">
    <source>
        <dbReference type="Proteomes" id="UP000799291"/>
    </source>
</evidence>
<feature type="non-terminal residue" evidence="2">
    <location>
        <position position="1"/>
    </location>
</feature>
<dbReference type="InterPro" id="IPR012337">
    <property type="entry name" value="RNaseH-like_sf"/>
</dbReference>
<dbReference type="SUPFAM" id="SSF53098">
    <property type="entry name" value="Ribonuclease H-like"/>
    <property type="match status" value="1"/>
</dbReference>
<dbReference type="EMBL" id="MU005580">
    <property type="protein sequence ID" value="KAF2685004.1"/>
    <property type="molecule type" value="Genomic_DNA"/>
</dbReference>
<proteinExistence type="predicted"/>
<gene>
    <name evidence="2" type="ORF">K458DRAFT_301942</name>
</gene>
<dbReference type="AlphaFoldDB" id="A0A6G1J3A0"/>
<organism evidence="2 3">
    <name type="scientific">Lentithecium fluviatile CBS 122367</name>
    <dbReference type="NCBI Taxonomy" id="1168545"/>
    <lineage>
        <taxon>Eukaryota</taxon>
        <taxon>Fungi</taxon>
        <taxon>Dikarya</taxon>
        <taxon>Ascomycota</taxon>
        <taxon>Pezizomycotina</taxon>
        <taxon>Dothideomycetes</taxon>
        <taxon>Pleosporomycetidae</taxon>
        <taxon>Pleosporales</taxon>
        <taxon>Massarineae</taxon>
        <taxon>Lentitheciaceae</taxon>
        <taxon>Lentithecium</taxon>
    </lineage>
</organism>
<protein>
    <recommendedName>
        <fullName evidence="1">HAT C-terminal dimerisation domain-containing protein</fullName>
    </recommendedName>
</protein>
<reference evidence="2" key="1">
    <citation type="journal article" date="2020" name="Stud. Mycol.">
        <title>101 Dothideomycetes genomes: a test case for predicting lifestyles and emergence of pathogens.</title>
        <authorList>
            <person name="Haridas S."/>
            <person name="Albert R."/>
            <person name="Binder M."/>
            <person name="Bloem J."/>
            <person name="Labutti K."/>
            <person name="Salamov A."/>
            <person name="Andreopoulos B."/>
            <person name="Baker S."/>
            <person name="Barry K."/>
            <person name="Bills G."/>
            <person name="Bluhm B."/>
            <person name="Cannon C."/>
            <person name="Castanera R."/>
            <person name="Culley D."/>
            <person name="Daum C."/>
            <person name="Ezra D."/>
            <person name="Gonzalez J."/>
            <person name="Henrissat B."/>
            <person name="Kuo A."/>
            <person name="Liang C."/>
            <person name="Lipzen A."/>
            <person name="Lutzoni F."/>
            <person name="Magnuson J."/>
            <person name="Mondo S."/>
            <person name="Nolan M."/>
            <person name="Ohm R."/>
            <person name="Pangilinan J."/>
            <person name="Park H.-J."/>
            <person name="Ramirez L."/>
            <person name="Alfaro M."/>
            <person name="Sun H."/>
            <person name="Tritt A."/>
            <person name="Yoshinaga Y."/>
            <person name="Zwiers L.-H."/>
            <person name="Turgeon B."/>
            <person name="Goodwin S."/>
            <person name="Spatafora J."/>
            <person name="Crous P."/>
            <person name="Grigoriev I."/>
        </authorList>
    </citation>
    <scope>NUCLEOTIDE SEQUENCE</scope>
    <source>
        <strain evidence="2">CBS 122367</strain>
    </source>
</reference>
<sequence>FFESPWAWWLQIGRLQHPIVFKITTDFLSIPSTRCNYTRSFSSARRTITCNRNSLEGDTIEALQLQKNWL</sequence>
<dbReference type="GO" id="GO:0046983">
    <property type="term" value="F:protein dimerization activity"/>
    <property type="evidence" value="ECO:0007669"/>
    <property type="project" value="InterPro"/>
</dbReference>
<dbReference type="OrthoDB" id="3944237at2759"/>
<name>A0A6G1J3A0_9PLEO</name>
<dbReference type="Proteomes" id="UP000799291">
    <property type="component" value="Unassembled WGS sequence"/>
</dbReference>
<evidence type="ECO:0000313" key="2">
    <source>
        <dbReference type="EMBL" id="KAF2685004.1"/>
    </source>
</evidence>
<evidence type="ECO:0000259" key="1">
    <source>
        <dbReference type="Pfam" id="PF05699"/>
    </source>
</evidence>
<dbReference type="Pfam" id="PF05699">
    <property type="entry name" value="Dimer_Tnp_hAT"/>
    <property type="match status" value="1"/>
</dbReference>
<feature type="domain" description="HAT C-terminal dimerisation" evidence="1">
    <location>
        <begin position="7"/>
        <end position="70"/>
    </location>
</feature>
<accession>A0A6G1J3A0</accession>
<keyword evidence="3" id="KW-1185">Reference proteome</keyword>